<name>A0A485KF65_9STRA</name>
<evidence type="ECO:0000256" key="2">
    <source>
        <dbReference type="ARBA" id="ARBA00022692"/>
    </source>
</evidence>
<feature type="transmembrane region" description="Helical" evidence="5">
    <location>
        <begin position="167"/>
        <end position="192"/>
    </location>
</feature>
<feature type="transmembrane region" description="Helical" evidence="5">
    <location>
        <begin position="204"/>
        <end position="226"/>
    </location>
</feature>
<dbReference type="GO" id="GO:0016020">
    <property type="term" value="C:membrane"/>
    <property type="evidence" value="ECO:0007669"/>
    <property type="project" value="InterPro"/>
</dbReference>
<comment type="subcellular location">
    <subcellularLocation>
        <location evidence="1">Endomembrane system</location>
        <topology evidence="1">Multi-pass membrane protein</topology>
    </subcellularLocation>
</comment>
<evidence type="ECO:0000313" key="8">
    <source>
        <dbReference type="Proteomes" id="UP000332933"/>
    </source>
</evidence>
<organism evidence="7 8">
    <name type="scientific">Aphanomyces stellatus</name>
    <dbReference type="NCBI Taxonomy" id="120398"/>
    <lineage>
        <taxon>Eukaryota</taxon>
        <taxon>Sar</taxon>
        <taxon>Stramenopiles</taxon>
        <taxon>Oomycota</taxon>
        <taxon>Saprolegniomycetes</taxon>
        <taxon>Saprolegniales</taxon>
        <taxon>Verrucalvaceae</taxon>
        <taxon>Aphanomyces</taxon>
    </lineage>
</organism>
<proteinExistence type="predicted"/>
<feature type="transmembrane region" description="Helical" evidence="5">
    <location>
        <begin position="76"/>
        <end position="94"/>
    </location>
</feature>
<dbReference type="EMBL" id="CAADRA010002228">
    <property type="protein sequence ID" value="VFT82884.1"/>
    <property type="molecule type" value="Genomic_DNA"/>
</dbReference>
<dbReference type="PANTHER" id="PTHR12242:SF22">
    <property type="entry name" value="OS02G0130600 PROTEIN"/>
    <property type="match status" value="1"/>
</dbReference>
<evidence type="ECO:0000313" key="7">
    <source>
        <dbReference type="EMBL" id="VFT82884.1"/>
    </source>
</evidence>
<dbReference type="OrthoDB" id="419711at2759"/>
<feature type="transmembrane region" description="Helical" evidence="5">
    <location>
        <begin position="106"/>
        <end position="129"/>
    </location>
</feature>
<reference evidence="7 8" key="1">
    <citation type="submission" date="2019-03" db="EMBL/GenBank/DDBJ databases">
        <authorList>
            <person name="Gaulin E."/>
            <person name="Dumas B."/>
        </authorList>
    </citation>
    <scope>NUCLEOTIDE SEQUENCE [LARGE SCALE GENOMIC DNA]</scope>
    <source>
        <strain evidence="7">CBS 568.67</strain>
    </source>
</reference>
<keyword evidence="2 5" id="KW-0812">Transmembrane</keyword>
<keyword evidence="4 5" id="KW-0472">Membrane</keyword>
<feature type="transmembrane region" description="Helical" evidence="5">
    <location>
        <begin position="45"/>
        <end position="64"/>
    </location>
</feature>
<gene>
    <name evidence="7" type="primary">Aste57867_5861</name>
    <name evidence="6" type="ORF">As57867_005847</name>
    <name evidence="7" type="ORF">ASTE57867_5861</name>
</gene>
<dbReference type="Pfam" id="PF04750">
    <property type="entry name" value="Far-17a_AIG1"/>
    <property type="match status" value="1"/>
</dbReference>
<evidence type="ECO:0000256" key="5">
    <source>
        <dbReference type="SAM" id="Phobius"/>
    </source>
</evidence>
<dbReference type="GO" id="GO:0012505">
    <property type="term" value="C:endomembrane system"/>
    <property type="evidence" value="ECO:0007669"/>
    <property type="project" value="UniProtKB-SubCell"/>
</dbReference>
<feature type="transmembrane region" description="Helical" evidence="5">
    <location>
        <begin position="6"/>
        <end position="25"/>
    </location>
</feature>
<dbReference type="EMBL" id="VJMH01002226">
    <property type="protein sequence ID" value="KAF0709636.1"/>
    <property type="molecule type" value="Genomic_DNA"/>
</dbReference>
<dbReference type="PANTHER" id="PTHR12242">
    <property type="entry name" value="OS02G0130600 PROTEIN-RELATED"/>
    <property type="match status" value="1"/>
</dbReference>
<sequence>MFAATAVAAEILISAAACIWVIYNFPPLSHEEYASSYALRPPPRLIGRMFHLSALVFFVIIAIADIEHSHGSCFLYYTFWNFIIQTAYWIWALIDPKRMSRARCALLDVILPTCMAMTIVVWTILYPIYGKELMTLVSWTQHGGNLVLFLIEFVCSDVRFVPWNTCALVAAWSTLYAIFGWVVHSITGTWMYPFLAVDDPSAPLWYFCLLTLHLACFGIVGVLAAVKVFIADRIPMDDGSSLRLLPLRSS</sequence>
<dbReference type="AlphaFoldDB" id="A0A485KF65"/>
<accession>A0A485KF65</accession>
<keyword evidence="3 5" id="KW-1133">Transmembrane helix</keyword>
<feature type="transmembrane region" description="Helical" evidence="5">
    <location>
        <begin position="135"/>
        <end position="155"/>
    </location>
</feature>
<keyword evidence="8" id="KW-1185">Reference proteome</keyword>
<dbReference type="InterPro" id="IPR006838">
    <property type="entry name" value="ADTRP_AIG1"/>
</dbReference>
<dbReference type="Proteomes" id="UP000332933">
    <property type="component" value="Unassembled WGS sequence"/>
</dbReference>
<evidence type="ECO:0000313" key="6">
    <source>
        <dbReference type="EMBL" id="KAF0709636.1"/>
    </source>
</evidence>
<evidence type="ECO:0000256" key="1">
    <source>
        <dbReference type="ARBA" id="ARBA00004127"/>
    </source>
</evidence>
<reference evidence="6" key="2">
    <citation type="submission" date="2019-06" db="EMBL/GenBank/DDBJ databases">
        <title>Genomics analysis of Aphanomyces spp. identifies a new class of oomycete effector associated with host adaptation.</title>
        <authorList>
            <person name="Gaulin E."/>
        </authorList>
    </citation>
    <scope>NUCLEOTIDE SEQUENCE</scope>
    <source>
        <strain evidence="6">CBS 578.67</strain>
    </source>
</reference>
<evidence type="ECO:0000256" key="3">
    <source>
        <dbReference type="ARBA" id="ARBA00022989"/>
    </source>
</evidence>
<protein>
    <submittedName>
        <fullName evidence="7">Aste57867_5861 protein</fullName>
    </submittedName>
</protein>
<evidence type="ECO:0000256" key="4">
    <source>
        <dbReference type="ARBA" id="ARBA00023136"/>
    </source>
</evidence>